<keyword evidence="2" id="KW-1185">Reference proteome</keyword>
<name>A0A368W6A2_9BACL</name>
<sequence length="55" mass="6282">MMHYHLADLGETVEELLPDHEGAITNRLRIAFFLRNDLVAGYGFKELTPEEACHP</sequence>
<comment type="caution">
    <text evidence="1">The sequence shown here is derived from an EMBL/GenBank/DDBJ whole genome shotgun (WGS) entry which is preliminary data.</text>
</comment>
<dbReference type="AlphaFoldDB" id="A0A368W6A2"/>
<reference evidence="1 2" key="1">
    <citation type="submission" date="2018-07" db="EMBL/GenBank/DDBJ databases">
        <title>Genomic Encyclopedia of Type Strains, Phase III (KMG-III): the genomes of soil and plant-associated and newly described type strains.</title>
        <authorList>
            <person name="Whitman W."/>
        </authorList>
    </citation>
    <scope>NUCLEOTIDE SEQUENCE [LARGE SCALE GENOMIC DNA]</scope>
    <source>
        <strain evidence="1 2">CECT 7506</strain>
    </source>
</reference>
<dbReference type="Proteomes" id="UP000252415">
    <property type="component" value="Unassembled WGS sequence"/>
</dbReference>
<proteinExistence type="predicted"/>
<evidence type="ECO:0000313" key="1">
    <source>
        <dbReference type="EMBL" id="RCW50872.1"/>
    </source>
</evidence>
<dbReference type="EMBL" id="QPJD01000002">
    <property type="protein sequence ID" value="RCW50872.1"/>
    <property type="molecule type" value="Genomic_DNA"/>
</dbReference>
<gene>
    <name evidence="1" type="ORF">DFP97_10264</name>
</gene>
<organism evidence="1 2">
    <name type="scientific">Paenibacillus prosopidis</name>
    <dbReference type="NCBI Taxonomy" id="630520"/>
    <lineage>
        <taxon>Bacteria</taxon>
        <taxon>Bacillati</taxon>
        <taxon>Bacillota</taxon>
        <taxon>Bacilli</taxon>
        <taxon>Bacillales</taxon>
        <taxon>Paenibacillaceae</taxon>
        <taxon>Paenibacillus</taxon>
    </lineage>
</organism>
<accession>A0A368W6A2</accession>
<evidence type="ECO:0000313" key="2">
    <source>
        <dbReference type="Proteomes" id="UP000252415"/>
    </source>
</evidence>
<protein>
    <submittedName>
        <fullName evidence="1">Uncharacterized protein</fullName>
    </submittedName>
</protein>